<name>A0A849CC61_9NOCA</name>
<keyword evidence="1" id="KW-0732">Signal</keyword>
<evidence type="ECO:0000313" key="3">
    <source>
        <dbReference type="Proteomes" id="UP000586827"/>
    </source>
</evidence>
<keyword evidence="3" id="KW-1185">Reference proteome</keyword>
<evidence type="ECO:0000313" key="2">
    <source>
        <dbReference type="EMBL" id="NNH70561.1"/>
    </source>
</evidence>
<dbReference type="RefSeq" id="WP_067522755.1">
    <property type="nucleotide sequence ID" value="NZ_JABELX010000004.1"/>
</dbReference>
<accession>A0A849CC61</accession>
<sequence>MKTFRATVVIGGIVATALTGFAGAAAATTPVAHTPCDNSEAMHKAWDVNTGRPVICVSTGATGPKWVPDATR</sequence>
<proteinExistence type="predicted"/>
<feature type="chain" id="PRO_5032980247" evidence="1">
    <location>
        <begin position="27"/>
        <end position="72"/>
    </location>
</feature>
<dbReference type="AlphaFoldDB" id="A0A849CC61"/>
<dbReference type="EMBL" id="JABELX010000004">
    <property type="protein sequence ID" value="NNH70561.1"/>
    <property type="molecule type" value="Genomic_DNA"/>
</dbReference>
<dbReference type="Proteomes" id="UP000586827">
    <property type="component" value="Unassembled WGS sequence"/>
</dbReference>
<organism evidence="2 3">
    <name type="scientific">Nocardia uniformis</name>
    <dbReference type="NCBI Taxonomy" id="53432"/>
    <lineage>
        <taxon>Bacteria</taxon>
        <taxon>Bacillati</taxon>
        <taxon>Actinomycetota</taxon>
        <taxon>Actinomycetes</taxon>
        <taxon>Mycobacteriales</taxon>
        <taxon>Nocardiaceae</taxon>
        <taxon>Nocardia</taxon>
    </lineage>
</organism>
<feature type="signal peptide" evidence="1">
    <location>
        <begin position="1"/>
        <end position="26"/>
    </location>
</feature>
<protein>
    <submittedName>
        <fullName evidence="2">Uncharacterized protein</fullName>
    </submittedName>
</protein>
<comment type="caution">
    <text evidence="2">The sequence shown here is derived from an EMBL/GenBank/DDBJ whole genome shotgun (WGS) entry which is preliminary data.</text>
</comment>
<reference evidence="2 3" key="1">
    <citation type="submission" date="2020-05" db="EMBL/GenBank/DDBJ databases">
        <title>MicrobeNet Type strains.</title>
        <authorList>
            <person name="Nicholson A.C."/>
        </authorList>
    </citation>
    <scope>NUCLEOTIDE SEQUENCE [LARGE SCALE GENOMIC DNA]</scope>
    <source>
        <strain evidence="2 3">JCM 3224</strain>
    </source>
</reference>
<gene>
    <name evidence="2" type="ORF">HLB23_11930</name>
</gene>
<evidence type="ECO:0000256" key="1">
    <source>
        <dbReference type="SAM" id="SignalP"/>
    </source>
</evidence>